<dbReference type="Pfam" id="PF16935">
    <property type="entry name" value="Hol_Tox"/>
    <property type="match status" value="1"/>
</dbReference>
<dbReference type="Proteomes" id="UP001170310">
    <property type="component" value="Unassembled WGS sequence"/>
</dbReference>
<evidence type="ECO:0000313" key="2">
    <source>
        <dbReference type="EMBL" id="MDO6574955.1"/>
    </source>
</evidence>
<evidence type="ECO:0000256" key="1">
    <source>
        <dbReference type="SAM" id="Phobius"/>
    </source>
</evidence>
<dbReference type="RefSeq" id="WP_303521807.1">
    <property type="nucleotide sequence ID" value="NZ_JAUOQO010000022.1"/>
</dbReference>
<gene>
    <name evidence="2" type="primary">pepG1</name>
    <name evidence="2" type="ORF">Q4528_12545</name>
</gene>
<evidence type="ECO:0000313" key="3">
    <source>
        <dbReference type="Proteomes" id="UP001170310"/>
    </source>
</evidence>
<keyword evidence="3" id="KW-1185">Reference proteome</keyword>
<proteinExistence type="predicted"/>
<comment type="caution">
    <text evidence="2">The sequence shown here is derived from an EMBL/GenBank/DDBJ whole genome shotgun (WGS) entry which is preliminary data.</text>
</comment>
<dbReference type="AlphaFoldDB" id="A0AAW7YTU9"/>
<feature type="transmembrane region" description="Helical" evidence="1">
    <location>
        <begin position="20"/>
        <end position="38"/>
    </location>
</feature>
<organism evidence="2 3">
    <name type="scientific">Staphylococcus pasteuri_A</name>
    <dbReference type="NCBI Taxonomy" id="3062664"/>
    <lineage>
        <taxon>Bacteria</taxon>
        <taxon>Bacillati</taxon>
        <taxon>Bacillota</taxon>
        <taxon>Bacilli</taxon>
        <taxon>Bacillales</taxon>
        <taxon>Staphylococcaceae</taxon>
        <taxon>Staphylococcus</taxon>
    </lineage>
</organism>
<sequence>MMVSIKSLERRRLLVDISTMLQFGIFLITFIGLIIELIKLSQKK</sequence>
<name>A0AAW7YTU9_9STAP</name>
<keyword evidence="1" id="KW-0472">Membrane</keyword>
<dbReference type="InterPro" id="IPR031616">
    <property type="entry name" value="BsrE-like"/>
</dbReference>
<dbReference type="EMBL" id="JAUOQO010000022">
    <property type="protein sequence ID" value="MDO6574955.1"/>
    <property type="molecule type" value="Genomic_DNA"/>
</dbReference>
<reference evidence="2" key="1">
    <citation type="submission" date="2023-07" db="EMBL/GenBank/DDBJ databases">
        <title>Genome content predicts the carbon catabolic preferences of heterotrophic bacteria.</title>
        <authorList>
            <person name="Gralka M."/>
        </authorList>
    </citation>
    <scope>NUCLEOTIDE SEQUENCE</scope>
    <source>
        <strain evidence="2">E2R20</strain>
    </source>
</reference>
<protein>
    <submittedName>
        <fullName evidence="2">Type I toxin-antitoxin system toxin PepG1</fullName>
    </submittedName>
</protein>
<accession>A0AAW7YTU9</accession>
<keyword evidence="1" id="KW-1133">Transmembrane helix</keyword>
<dbReference type="NCBIfam" id="NF041589">
    <property type="entry name" value="PepG1"/>
    <property type="match status" value="1"/>
</dbReference>
<keyword evidence="1" id="KW-0812">Transmembrane</keyword>